<keyword evidence="3" id="KW-0560">Oxidoreductase</keyword>
<dbReference type="Gene3D" id="3.20.20.70">
    <property type="entry name" value="Aldolase class I"/>
    <property type="match status" value="1"/>
</dbReference>
<dbReference type="GO" id="GO:0016628">
    <property type="term" value="F:oxidoreductase activity, acting on the CH-CH group of donors, NAD or NADP as acceptor"/>
    <property type="evidence" value="ECO:0007669"/>
    <property type="project" value="UniProtKB-ARBA"/>
</dbReference>
<protein>
    <submittedName>
        <fullName evidence="5">N-ethylmaleimide reductase</fullName>
    </submittedName>
</protein>
<proteinExistence type="inferred from homology"/>
<dbReference type="PANTHER" id="PTHR22893">
    <property type="entry name" value="NADH OXIDOREDUCTASE-RELATED"/>
    <property type="match status" value="1"/>
</dbReference>
<comment type="similarity">
    <text evidence="2">Belongs to the NADH:flavin oxidoreductase/NADH oxidase family.</text>
</comment>
<organism evidence="5 6">
    <name type="scientific">Rhizorhabdus histidinilytica</name>
    <dbReference type="NCBI Taxonomy" id="439228"/>
    <lineage>
        <taxon>Bacteria</taxon>
        <taxon>Pseudomonadati</taxon>
        <taxon>Pseudomonadota</taxon>
        <taxon>Alphaproteobacteria</taxon>
        <taxon>Sphingomonadales</taxon>
        <taxon>Sphingomonadaceae</taxon>
        <taxon>Rhizorhabdus</taxon>
    </lineage>
</organism>
<dbReference type="InterPro" id="IPR001155">
    <property type="entry name" value="OxRdtase_FMN_N"/>
</dbReference>
<feature type="domain" description="NADH:flavin oxidoreductase/NADH oxidase N-terminal" evidence="4">
    <location>
        <begin position="6"/>
        <end position="331"/>
    </location>
</feature>
<evidence type="ECO:0000313" key="6">
    <source>
        <dbReference type="Proteomes" id="UP000189818"/>
    </source>
</evidence>
<dbReference type="RefSeq" id="WP_079648866.1">
    <property type="nucleotide sequence ID" value="NZ_FUYM01000006.1"/>
</dbReference>
<dbReference type="GO" id="GO:0010181">
    <property type="term" value="F:FMN binding"/>
    <property type="evidence" value="ECO:0007669"/>
    <property type="project" value="InterPro"/>
</dbReference>
<dbReference type="Pfam" id="PF00724">
    <property type="entry name" value="Oxidored_FMN"/>
    <property type="match status" value="1"/>
</dbReference>
<dbReference type="CDD" id="cd02933">
    <property type="entry name" value="OYE_like_FMN"/>
    <property type="match status" value="1"/>
</dbReference>
<name>A0A1T5E1W5_9SPHN</name>
<dbReference type="InterPro" id="IPR013785">
    <property type="entry name" value="Aldolase_TIM"/>
</dbReference>
<dbReference type="InterPro" id="IPR045247">
    <property type="entry name" value="Oye-like"/>
</dbReference>
<dbReference type="Proteomes" id="UP000189818">
    <property type="component" value="Unassembled WGS sequence"/>
</dbReference>
<keyword evidence="6" id="KW-1185">Reference proteome</keyword>
<dbReference type="FunFam" id="3.20.20.70:FF:000059">
    <property type="entry name" value="N-ethylmaleimide reductase, FMN-linked"/>
    <property type="match status" value="1"/>
</dbReference>
<dbReference type="SUPFAM" id="SSF51395">
    <property type="entry name" value="FMN-linked oxidoreductases"/>
    <property type="match status" value="1"/>
</dbReference>
<evidence type="ECO:0000256" key="3">
    <source>
        <dbReference type="ARBA" id="ARBA00023002"/>
    </source>
</evidence>
<evidence type="ECO:0000259" key="4">
    <source>
        <dbReference type="Pfam" id="PF00724"/>
    </source>
</evidence>
<evidence type="ECO:0000256" key="2">
    <source>
        <dbReference type="ARBA" id="ARBA00005979"/>
    </source>
</evidence>
<gene>
    <name evidence="5" type="ORF">SAMN06295920_106100</name>
</gene>
<dbReference type="GO" id="GO:0005829">
    <property type="term" value="C:cytosol"/>
    <property type="evidence" value="ECO:0007669"/>
    <property type="project" value="UniProtKB-ARBA"/>
</dbReference>
<dbReference type="OrthoDB" id="9804454at2"/>
<reference evidence="6" key="1">
    <citation type="submission" date="2017-02" db="EMBL/GenBank/DDBJ databases">
        <authorList>
            <person name="Varghese N."/>
            <person name="Submissions S."/>
        </authorList>
    </citation>
    <scope>NUCLEOTIDE SEQUENCE [LARGE SCALE GENOMIC DNA]</scope>
    <source>
        <strain evidence="6">UM2</strain>
    </source>
</reference>
<sequence>MPAPTLFDPVALGSLRLANRIVMAPMTRSRADEGDRPTDLHVDYYAQRADAGLIVSEGIQPSIVGKGYARTPGLYDDSQVAAWRKVTDAVHAHGGVIVAQLMHVGRIAAAANRPAGVDVVAPSAIAAKATLWTPGGMSGTISPRALETHEIAGVVDDYALASARAIAAGFDGVELHCTSGYLPAQFMATGANRRTDRYGGSAANRVRFVVETIEALAGRIGAGRVGFRICPGNPFNDLHDEDPAETHAVLLDAIGGLGLAYCHLIEMATPQGVDHRALAAGHWRGPLILNESIDQAKAEALVGAGIADAVSFGRPFIGNPDLVARFRDGHPLADFDPTTLYAEGPTGYTDYPAYRA</sequence>
<comment type="cofactor">
    <cofactor evidence="1">
        <name>FMN</name>
        <dbReference type="ChEBI" id="CHEBI:58210"/>
    </cofactor>
</comment>
<evidence type="ECO:0000313" key="5">
    <source>
        <dbReference type="EMBL" id="SKB77796.1"/>
    </source>
</evidence>
<evidence type="ECO:0000256" key="1">
    <source>
        <dbReference type="ARBA" id="ARBA00001917"/>
    </source>
</evidence>
<dbReference type="AlphaFoldDB" id="A0A1T5E1W5"/>
<accession>A0A1T5E1W5</accession>
<dbReference type="PANTHER" id="PTHR22893:SF91">
    <property type="entry name" value="NADPH DEHYDROGENASE 2-RELATED"/>
    <property type="match status" value="1"/>
</dbReference>
<dbReference type="EMBL" id="FUYM01000006">
    <property type="protein sequence ID" value="SKB77796.1"/>
    <property type="molecule type" value="Genomic_DNA"/>
</dbReference>
<dbReference type="STRING" id="439228.SAMN06295920_106100"/>